<keyword evidence="4" id="KW-0904">Protein phosphatase</keyword>
<dbReference type="InterPro" id="IPR029052">
    <property type="entry name" value="Metallo-depent_PP-like"/>
</dbReference>
<dbReference type="InterPro" id="IPR031675">
    <property type="entry name" value="STPPase_N"/>
</dbReference>
<evidence type="ECO:0000256" key="1">
    <source>
        <dbReference type="ARBA" id="ARBA00005333"/>
    </source>
</evidence>
<reference evidence="11" key="1">
    <citation type="submission" date="2023-07" db="EMBL/GenBank/DDBJ databases">
        <title>A chromosome-level genome assembly of Lolium multiflorum.</title>
        <authorList>
            <person name="Chen Y."/>
            <person name="Copetti D."/>
            <person name="Kolliker R."/>
            <person name="Studer B."/>
        </authorList>
    </citation>
    <scope>NUCLEOTIDE SEQUENCE</scope>
    <source>
        <strain evidence="11">02402/16</strain>
        <tissue evidence="11">Leaf</tissue>
    </source>
</reference>
<evidence type="ECO:0000256" key="6">
    <source>
        <dbReference type="ARBA" id="ARBA00047761"/>
    </source>
</evidence>
<dbReference type="GO" id="GO:0005737">
    <property type="term" value="C:cytoplasm"/>
    <property type="evidence" value="ECO:0007669"/>
    <property type="project" value="TreeGrafter"/>
</dbReference>
<sequence length="398" mass="43712">MKEERWDIPWRQVEAASQWKEDNNAGTWERGTGEEENEGGGGSGLGFTPHWGESGTGRTIEIDAGHALGSNGSRCKTAPYRYAAALDGFIQRLLHAEHSSPEESPPLSNAEIKLLCAAATKVLLSQPTLLKVDAPVNICGDIHGQYSDLLRIFRAAGSPSETNRYLFLGDYVDRGSRSIETICLLLAYKVKYPDAFFLIRGNHECSSVNRSYGFLAECHRRGLGHKLSWNIINGCFNCLPLAALVGNKIGKNIFCVHGGLSPELESMDQIRRIKRPLPQVPSEGLACDLLWSDPDAADEWGWGENSRGRSVTFGSDLVAEFVEKNGLAMVCRAHEVKQGGYEWFADRKLVTVFSAPNYAGQCDNAGAVMKVDKNLTCSFHILQPTPLQDLADNLHDSS</sequence>
<keyword evidence="12" id="KW-1185">Reference proteome</keyword>
<evidence type="ECO:0000256" key="2">
    <source>
        <dbReference type="ARBA" id="ARBA00022723"/>
    </source>
</evidence>
<dbReference type="PROSITE" id="PS00125">
    <property type="entry name" value="SER_THR_PHOSPHATASE"/>
    <property type="match status" value="1"/>
</dbReference>
<evidence type="ECO:0000313" key="11">
    <source>
        <dbReference type="EMBL" id="KAK1692796.1"/>
    </source>
</evidence>
<dbReference type="InterPro" id="IPR006186">
    <property type="entry name" value="Ser/Thr-sp_prot-phosphatase"/>
</dbReference>
<evidence type="ECO:0000256" key="9">
    <source>
        <dbReference type="SAM" id="MobiDB-lite"/>
    </source>
</evidence>
<dbReference type="Pfam" id="PF16891">
    <property type="entry name" value="STPPase_N"/>
    <property type="match status" value="1"/>
</dbReference>
<dbReference type="EC" id="3.1.3.16" evidence="8"/>
<dbReference type="FunFam" id="3.60.21.10:FF:000026">
    <property type="entry name" value="Serine/threonine-protein phosphatase"/>
    <property type="match status" value="1"/>
</dbReference>
<comment type="caution">
    <text evidence="11">The sequence shown here is derived from an EMBL/GenBank/DDBJ whole genome shotgun (WGS) entry which is preliminary data.</text>
</comment>
<evidence type="ECO:0000256" key="5">
    <source>
        <dbReference type="ARBA" id="ARBA00023211"/>
    </source>
</evidence>
<comment type="catalytic activity">
    <reaction evidence="7 8">
        <text>O-phospho-L-threonyl-[protein] + H2O = L-threonyl-[protein] + phosphate</text>
        <dbReference type="Rhea" id="RHEA:47004"/>
        <dbReference type="Rhea" id="RHEA-COMP:11060"/>
        <dbReference type="Rhea" id="RHEA-COMP:11605"/>
        <dbReference type="ChEBI" id="CHEBI:15377"/>
        <dbReference type="ChEBI" id="CHEBI:30013"/>
        <dbReference type="ChEBI" id="CHEBI:43474"/>
        <dbReference type="ChEBI" id="CHEBI:61977"/>
        <dbReference type="EC" id="3.1.3.16"/>
    </reaction>
</comment>
<feature type="region of interest" description="Disordered" evidence="9">
    <location>
        <begin position="1"/>
        <end position="56"/>
    </location>
</feature>
<organism evidence="11 12">
    <name type="scientific">Lolium multiflorum</name>
    <name type="common">Italian ryegrass</name>
    <name type="synonym">Lolium perenne subsp. multiflorum</name>
    <dbReference type="NCBI Taxonomy" id="4521"/>
    <lineage>
        <taxon>Eukaryota</taxon>
        <taxon>Viridiplantae</taxon>
        <taxon>Streptophyta</taxon>
        <taxon>Embryophyta</taxon>
        <taxon>Tracheophyta</taxon>
        <taxon>Spermatophyta</taxon>
        <taxon>Magnoliopsida</taxon>
        <taxon>Liliopsida</taxon>
        <taxon>Poales</taxon>
        <taxon>Poaceae</taxon>
        <taxon>BOP clade</taxon>
        <taxon>Pooideae</taxon>
        <taxon>Poodae</taxon>
        <taxon>Poeae</taxon>
        <taxon>Poeae Chloroplast Group 2 (Poeae type)</taxon>
        <taxon>Loliodinae</taxon>
        <taxon>Loliinae</taxon>
        <taxon>Lolium</taxon>
    </lineage>
</organism>
<dbReference type="InterPro" id="IPR004843">
    <property type="entry name" value="Calcineurin-like_PHP"/>
</dbReference>
<dbReference type="SMART" id="SM00156">
    <property type="entry name" value="PP2Ac"/>
    <property type="match status" value="1"/>
</dbReference>
<dbReference type="GO" id="GO:0005634">
    <property type="term" value="C:nucleus"/>
    <property type="evidence" value="ECO:0007669"/>
    <property type="project" value="TreeGrafter"/>
</dbReference>
<dbReference type="GO" id="GO:0004722">
    <property type="term" value="F:protein serine/threonine phosphatase activity"/>
    <property type="evidence" value="ECO:0007669"/>
    <property type="project" value="UniProtKB-EC"/>
</dbReference>
<dbReference type="PRINTS" id="PR00114">
    <property type="entry name" value="STPHPHTASE"/>
</dbReference>
<accession>A0AAD8TS13</accession>
<dbReference type="EMBL" id="JAUUTY010000001">
    <property type="protein sequence ID" value="KAK1692796.1"/>
    <property type="molecule type" value="Genomic_DNA"/>
</dbReference>
<keyword evidence="2" id="KW-0479">Metal-binding</keyword>
<evidence type="ECO:0000259" key="10">
    <source>
        <dbReference type="PROSITE" id="PS00125"/>
    </source>
</evidence>
<comment type="catalytic activity">
    <reaction evidence="6">
        <text>O-phospho-L-seryl-[protein] + H2O = L-seryl-[protein] + phosphate</text>
        <dbReference type="Rhea" id="RHEA:20629"/>
        <dbReference type="Rhea" id="RHEA-COMP:9863"/>
        <dbReference type="Rhea" id="RHEA-COMP:11604"/>
        <dbReference type="ChEBI" id="CHEBI:15377"/>
        <dbReference type="ChEBI" id="CHEBI:29999"/>
        <dbReference type="ChEBI" id="CHEBI:43474"/>
        <dbReference type="ChEBI" id="CHEBI:83421"/>
        <dbReference type="EC" id="3.1.3.16"/>
    </reaction>
</comment>
<evidence type="ECO:0000256" key="4">
    <source>
        <dbReference type="ARBA" id="ARBA00022912"/>
    </source>
</evidence>
<dbReference type="PANTHER" id="PTHR11668:SF425">
    <property type="entry name" value="SERINE_THREONINE-PROTEIN PHOSPHATASE"/>
    <property type="match status" value="1"/>
</dbReference>
<dbReference type="Proteomes" id="UP001231189">
    <property type="component" value="Unassembled WGS sequence"/>
</dbReference>
<comment type="similarity">
    <text evidence="1">Belongs to the PPP phosphatase family. PP-1 subfamily.</text>
</comment>
<dbReference type="SUPFAM" id="SSF56300">
    <property type="entry name" value="Metallo-dependent phosphatases"/>
    <property type="match status" value="1"/>
</dbReference>
<feature type="domain" description="Serine/threonine specific protein phosphatases" evidence="10">
    <location>
        <begin position="199"/>
        <end position="204"/>
    </location>
</feature>
<evidence type="ECO:0000256" key="3">
    <source>
        <dbReference type="ARBA" id="ARBA00022801"/>
    </source>
</evidence>
<keyword evidence="3 8" id="KW-0378">Hydrolase</keyword>
<keyword evidence="5" id="KW-0464">Manganese</keyword>
<evidence type="ECO:0000313" key="12">
    <source>
        <dbReference type="Proteomes" id="UP001231189"/>
    </source>
</evidence>
<dbReference type="Pfam" id="PF00149">
    <property type="entry name" value="Metallophos"/>
    <property type="match status" value="1"/>
</dbReference>
<evidence type="ECO:0000256" key="8">
    <source>
        <dbReference type="RuleBase" id="RU004273"/>
    </source>
</evidence>
<name>A0AAD8TS13_LOLMU</name>
<gene>
    <name evidence="11" type="ORF">QYE76_009493</name>
</gene>
<dbReference type="AlphaFoldDB" id="A0AAD8TS13"/>
<dbReference type="GO" id="GO:0046872">
    <property type="term" value="F:metal ion binding"/>
    <property type="evidence" value="ECO:0007669"/>
    <property type="project" value="UniProtKB-KW"/>
</dbReference>
<proteinExistence type="inferred from homology"/>
<dbReference type="InterPro" id="IPR050341">
    <property type="entry name" value="PP1_catalytic_subunit"/>
</dbReference>
<dbReference type="Gene3D" id="3.60.21.10">
    <property type="match status" value="1"/>
</dbReference>
<dbReference type="PANTHER" id="PTHR11668">
    <property type="entry name" value="SERINE/THREONINE PROTEIN PHOSPHATASE"/>
    <property type="match status" value="1"/>
</dbReference>
<evidence type="ECO:0000256" key="7">
    <source>
        <dbReference type="ARBA" id="ARBA00048336"/>
    </source>
</evidence>
<protein>
    <recommendedName>
        <fullName evidence="8">Serine/threonine-protein phosphatase</fullName>
        <ecNumber evidence="8">3.1.3.16</ecNumber>
    </recommendedName>
</protein>